<dbReference type="SUPFAM" id="SSF47473">
    <property type="entry name" value="EF-hand"/>
    <property type="match status" value="1"/>
</dbReference>
<keyword evidence="4" id="KW-1185">Reference proteome</keyword>
<feature type="domain" description="EF-hand" evidence="2">
    <location>
        <begin position="72"/>
        <end position="106"/>
    </location>
</feature>
<dbReference type="OrthoDB" id="5461251at2"/>
<proteinExistence type="predicted"/>
<feature type="chain" id="PRO_5012320142" evidence="1">
    <location>
        <begin position="27"/>
        <end position="106"/>
    </location>
</feature>
<dbReference type="Gene3D" id="1.10.238.10">
    <property type="entry name" value="EF-hand"/>
    <property type="match status" value="1"/>
</dbReference>
<dbReference type="InterPro" id="IPR011992">
    <property type="entry name" value="EF-hand-dom_pair"/>
</dbReference>
<gene>
    <name evidence="3" type="ORF">SAMN05421829_11299</name>
</gene>
<accession>A0A1N6ZQ54</accession>
<dbReference type="RefSeq" id="WP_076603380.1">
    <property type="nucleotide sequence ID" value="NZ_FTMD01000012.1"/>
</dbReference>
<evidence type="ECO:0000259" key="2">
    <source>
        <dbReference type="PROSITE" id="PS50222"/>
    </source>
</evidence>
<organism evidence="3 4">
    <name type="scientific">Aromatoleum tolulyticum</name>
    <dbReference type="NCBI Taxonomy" id="34027"/>
    <lineage>
        <taxon>Bacteria</taxon>
        <taxon>Pseudomonadati</taxon>
        <taxon>Pseudomonadota</taxon>
        <taxon>Betaproteobacteria</taxon>
        <taxon>Rhodocyclales</taxon>
        <taxon>Rhodocyclaceae</taxon>
        <taxon>Aromatoleum</taxon>
    </lineage>
</organism>
<dbReference type="GO" id="GO:0005509">
    <property type="term" value="F:calcium ion binding"/>
    <property type="evidence" value="ECO:0007669"/>
    <property type="project" value="InterPro"/>
</dbReference>
<dbReference type="PROSITE" id="PS50222">
    <property type="entry name" value="EF_HAND_2"/>
    <property type="match status" value="1"/>
</dbReference>
<dbReference type="InterPro" id="IPR002048">
    <property type="entry name" value="EF_hand_dom"/>
</dbReference>
<feature type="signal peptide" evidence="1">
    <location>
        <begin position="1"/>
        <end position="26"/>
    </location>
</feature>
<dbReference type="Proteomes" id="UP000186819">
    <property type="component" value="Unassembled WGS sequence"/>
</dbReference>
<reference evidence="4" key="1">
    <citation type="submission" date="2017-01" db="EMBL/GenBank/DDBJ databases">
        <authorList>
            <person name="Varghese N."/>
            <person name="Submissions S."/>
        </authorList>
    </citation>
    <scope>NUCLEOTIDE SEQUENCE [LARGE SCALE GENOMIC DNA]</scope>
    <source>
        <strain evidence="4">ATCC 51758</strain>
    </source>
</reference>
<dbReference type="InterPro" id="IPR018247">
    <property type="entry name" value="EF_Hand_1_Ca_BS"/>
</dbReference>
<keyword evidence="1" id="KW-0732">Signal</keyword>
<sequence length="106" mass="11961">MNSPAHPFLLALALAAPLAIPLSAAAQSRIPSLDRDDRLGEVGRAARQKAIERFDSADADKDGKLAREEVKDRSPYLSENFDQLDKNRDGFLDWQEFIGHDRWKKE</sequence>
<evidence type="ECO:0000313" key="4">
    <source>
        <dbReference type="Proteomes" id="UP000186819"/>
    </source>
</evidence>
<protein>
    <submittedName>
        <fullName evidence="3">EF hand</fullName>
    </submittedName>
</protein>
<dbReference type="AlphaFoldDB" id="A0A1N6ZQ54"/>
<name>A0A1N6ZQ54_9RHOO</name>
<dbReference type="PROSITE" id="PS00018">
    <property type="entry name" value="EF_HAND_1"/>
    <property type="match status" value="1"/>
</dbReference>
<dbReference type="STRING" id="34027.SAMN05421829_11299"/>
<dbReference type="EMBL" id="FTMD01000012">
    <property type="protein sequence ID" value="SIR28948.1"/>
    <property type="molecule type" value="Genomic_DNA"/>
</dbReference>
<evidence type="ECO:0000313" key="3">
    <source>
        <dbReference type="EMBL" id="SIR28948.1"/>
    </source>
</evidence>
<dbReference type="Pfam" id="PF13202">
    <property type="entry name" value="EF-hand_5"/>
    <property type="match status" value="2"/>
</dbReference>
<evidence type="ECO:0000256" key="1">
    <source>
        <dbReference type="SAM" id="SignalP"/>
    </source>
</evidence>